<evidence type="ECO:0000313" key="12">
    <source>
        <dbReference type="EMBL" id="MBT0994805.1"/>
    </source>
</evidence>
<sequence>MTTPRRGRPWWVVALAVSLLALVTGWLPRADAVALAERTGPVLLFVAALTVVAELCAGAGLFAAAAAGAARVARGRRWALWLLVVVLATASTAVLSLDTTAVLLTPVVIALARRTHTPPLPFALVVLALANTASLVLPVSNLTNLLADHALREAGAGFLALMWAPALVSVLVTVLVLGVRDRRSLAGAHDPVPAPRAADPVLLRTTGGVVATMAVAFLVGVVPALAACVAAVVLLVATAVRRRPLPVPAADLVPWRTLVVVAGLFVVVATAHAHGLGDALAAAAGDGDGPLDLLRLAAVGALASNAVNNLPAYLALDPATAGEPLRIAALLIGTGVAPLLTPWGSLATVLWWQRCRQVLLDVPARTIVLQGLLVAPLTLVLATAALVLTS</sequence>
<protein>
    <submittedName>
        <fullName evidence="12">Citrate transporter</fullName>
    </submittedName>
</protein>
<keyword evidence="13" id="KW-1185">Reference proteome</keyword>
<dbReference type="PANTHER" id="PTHR43302:SF5">
    <property type="entry name" value="TRANSPORTER ARSB-RELATED"/>
    <property type="match status" value="1"/>
</dbReference>
<gene>
    <name evidence="12" type="ORF">KIN34_10980</name>
</gene>
<feature type="transmembrane region" description="Helical" evidence="10">
    <location>
        <begin position="328"/>
        <end position="352"/>
    </location>
</feature>
<evidence type="ECO:0000256" key="3">
    <source>
        <dbReference type="ARBA" id="ARBA00009843"/>
    </source>
</evidence>
<feature type="transmembrane region" description="Helical" evidence="10">
    <location>
        <begin position="78"/>
        <end position="111"/>
    </location>
</feature>
<comment type="similarity">
    <text evidence="2">Belongs to the ArsB family.</text>
</comment>
<evidence type="ECO:0000256" key="6">
    <source>
        <dbReference type="ARBA" id="ARBA00022692"/>
    </source>
</evidence>
<dbReference type="RefSeq" id="WP_214350340.1">
    <property type="nucleotide sequence ID" value="NZ_JAHBOH010000001.1"/>
</dbReference>
<evidence type="ECO:0000259" key="11">
    <source>
        <dbReference type="Pfam" id="PF03600"/>
    </source>
</evidence>
<evidence type="ECO:0000256" key="1">
    <source>
        <dbReference type="ARBA" id="ARBA00004651"/>
    </source>
</evidence>
<keyword evidence="5" id="KW-1003">Cell membrane</keyword>
<keyword evidence="8 10" id="KW-1133">Transmembrane helix</keyword>
<evidence type="ECO:0000256" key="2">
    <source>
        <dbReference type="ARBA" id="ARBA00006433"/>
    </source>
</evidence>
<dbReference type="Proteomes" id="UP000722125">
    <property type="component" value="Unassembled WGS sequence"/>
</dbReference>
<evidence type="ECO:0000256" key="8">
    <source>
        <dbReference type="ARBA" id="ARBA00022989"/>
    </source>
</evidence>
<evidence type="ECO:0000313" key="13">
    <source>
        <dbReference type="Proteomes" id="UP000722125"/>
    </source>
</evidence>
<feature type="transmembrane region" description="Helical" evidence="10">
    <location>
        <begin position="367"/>
        <end position="388"/>
    </location>
</feature>
<feature type="transmembrane region" description="Helical" evidence="10">
    <location>
        <begin position="123"/>
        <end position="146"/>
    </location>
</feature>
<feature type="transmembrane region" description="Helical" evidence="10">
    <location>
        <begin position="209"/>
        <end position="240"/>
    </location>
</feature>
<feature type="domain" description="Citrate transporter-like" evidence="11">
    <location>
        <begin position="9"/>
        <end position="322"/>
    </location>
</feature>
<dbReference type="PANTHER" id="PTHR43302">
    <property type="entry name" value="TRANSPORTER ARSB-RELATED"/>
    <property type="match status" value="1"/>
</dbReference>
<dbReference type="InterPro" id="IPR000802">
    <property type="entry name" value="Arsenical_pump_ArsB"/>
</dbReference>
<evidence type="ECO:0000256" key="4">
    <source>
        <dbReference type="ARBA" id="ARBA00022448"/>
    </source>
</evidence>
<evidence type="ECO:0000256" key="9">
    <source>
        <dbReference type="ARBA" id="ARBA00023136"/>
    </source>
</evidence>
<keyword evidence="6 10" id="KW-0812">Transmembrane</keyword>
<feature type="transmembrane region" description="Helical" evidence="10">
    <location>
        <begin position="158"/>
        <end position="179"/>
    </location>
</feature>
<dbReference type="InterPro" id="IPR004680">
    <property type="entry name" value="Cit_transptr-like_dom"/>
</dbReference>
<accession>A0ABS5U0D4</accession>
<name>A0ABS5U0D4_9CELL</name>
<keyword evidence="4" id="KW-0813">Transport</keyword>
<proteinExistence type="inferred from homology"/>
<evidence type="ECO:0000256" key="5">
    <source>
        <dbReference type="ARBA" id="ARBA00022475"/>
    </source>
</evidence>
<reference evidence="12 13" key="1">
    <citation type="submission" date="2021-05" db="EMBL/GenBank/DDBJ databases">
        <title>Description of Cellulomonas sp. DKR-3 sp. nov.</title>
        <authorList>
            <person name="Dahal R.H."/>
            <person name="Chaudhary D.K."/>
        </authorList>
    </citation>
    <scope>NUCLEOTIDE SEQUENCE [LARGE SCALE GENOMIC DNA]</scope>
    <source>
        <strain evidence="12 13">DKR-3</strain>
    </source>
</reference>
<comment type="subcellular location">
    <subcellularLocation>
        <location evidence="1">Cell membrane</location>
        <topology evidence="1">Multi-pass membrane protein</topology>
    </subcellularLocation>
</comment>
<comment type="similarity">
    <text evidence="3">Belongs to the CitM (TC 2.A.11) transporter family.</text>
</comment>
<evidence type="ECO:0000256" key="10">
    <source>
        <dbReference type="SAM" id="Phobius"/>
    </source>
</evidence>
<evidence type="ECO:0000256" key="7">
    <source>
        <dbReference type="ARBA" id="ARBA00022849"/>
    </source>
</evidence>
<keyword evidence="7" id="KW-0059">Arsenical resistance</keyword>
<dbReference type="PRINTS" id="PR00758">
    <property type="entry name" value="ARSENICPUMP"/>
</dbReference>
<feature type="transmembrane region" description="Helical" evidence="10">
    <location>
        <begin position="293"/>
        <end position="316"/>
    </location>
</feature>
<dbReference type="Pfam" id="PF03600">
    <property type="entry name" value="CitMHS"/>
    <property type="match status" value="1"/>
</dbReference>
<organism evidence="12 13">
    <name type="scientific">Cellulomonas fulva</name>
    <dbReference type="NCBI Taxonomy" id="2835530"/>
    <lineage>
        <taxon>Bacteria</taxon>
        <taxon>Bacillati</taxon>
        <taxon>Actinomycetota</taxon>
        <taxon>Actinomycetes</taxon>
        <taxon>Micrococcales</taxon>
        <taxon>Cellulomonadaceae</taxon>
        <taxon>Cellulomonas</taxon>
    </lineage>
</organism>
<comment type="caution">
    <text evidence="12">The sequence shown here is derived from an EMBL/GenBank/DDBJ whole genome shotgun (WGS) entry which is preliminary data.</text>
</comment>
<feature type="transmembrane region" description="Helical" evidence="10">
    <location>
        <begin position="42"/>
        <end position="66"/>
    </location>
</feature>
<feature type="transmembrane region" description="Helical" evidence="10">
    <location>
        <begin position="252"/>
        <end position="273"/>
    </location>
</feature>
<dbReference type="EMBL" id="JAHBOH010000001">
    <property type="protein sequence ID" value="MBT0994805.1"/>
    <property type="molecule type" value="Genomic_DNA"/>
</dbReference>
<keyword evidence="9 10" id="KW-0472">Membrane</keyword>